<keyword evidence="1 6" id="KW-0540">Nuclease</keyword>
<proteinExistence type="inferred from homology"/>
<accession>A0AAW3X1A9</accession>
<keyword evidence="2 6" id="KW-0255">Endonuclease</keyword>
<evidence type="ECO:0000256" key="4">
    <source>
        <dbReference type="ARBA" id="ARBA00022801"/>
    </source>
</evidence>
<dbReference type="InterPro" id="IPR011335">
    <property type="entry name" value="Restrct_endonuc-II-like"/>
</dbReference>
<dbReference type="EMBL" id="JACOOW010000006">
    <property type="protein sequence ID" value="MBC5656522.1"/>
    <property type="molecule type" value="Genomic_DNA"/>
</dbReference>
<sequence length="149" mass="17849">MDIKSPEERSKNMAAIRSKNTKPEVYFRKLLFAKGYRYSLNSGKVPGHPDIYLRKYNTAIFVHGCFWHRHTGCQYAYMPKSRVEFWQKKFEANVKRDHVVGMELQDKGIKCLIVWECTVKRMKKNLADCEKYLKEIEEFLERNQMFLEI</sequence>
<dbReference type="PIRSF" id="PIRSF018267">
    <property type="entry name" value="VSR_endonuc"/>
    <property type="match status" value="1"/>
</dbReference>
<comment type="similarity">
    <text evidence="6">Belongs to the vsr family.</text>
</comment>
<name>A0AAW3X1A9_9CLOT</name>
<dbReference type="NCBIfam" id="TIGR00632">
    <property type="entry name" value="vsr"/>
    <property type="match status" value="1"/>
</dbReference>
<dbReference type="Gene3D" id="3.40.960.10">
    <property type="entry name" value="VSR Endonuclease"/>
    <property type="match status" value="1"/>
</dbReference>
<evidence type="ECO:0000256" key="3">
    <source>
        <dbReference type="ARBA" id="ARBA00022763"/>
    </source>
</evidence>
<dbReference type="GO" id="GO:0006298">
    <property type="term" value="P:mismatch repair"/>
    <property type="evidence" value="ECO:0007669"/>
    <property type="project" value="UniProtKB-UniRule"/>
</dbReference>
<keyword evidence="8" id="KW-1185">Reference proteome</keyword>
<dbReference type="GO" id="GO:0004519">
    <property type="term" value="F:endonuclease activity"/>
    <property type="evidence" value="ECO:0007669"/>
    <property type="project" value="UniProtKB-KW"/>
</dbReference>
<evidence type="ECO:0000256" key="1">
    <source>
        <dbReference type="ARBA" id="ARBA00022722"/>
    </source>
</evidence>
<organism evidence="7 8">
    <name type="scientific">Clostridium segne</name>
    <dbReference type="NCBI Taxonomy" id="2763038"/>
    <lineage>
        <taxon>Bacteria</taxon>
        <taxon>Bacillati</taxon>
        <taxon>Bacillota</taxon>
        <taxon>Clostridia</taxon>
        <taxon>Eubacteriales</taxon>
        <taxon>Clostridiaceae</taxon>
        <taxon>Clostridium</taxon>
    </lineage>
</organism>
<dbReference type="Proteomes" id="UP000653904">
    <property type="component" value="Unassembled WGS sequence"/>
</dbReference>
<keyword evidence="4 6" id="KW-0378">Hydrolase</keyword>
<dbReference type="AlphaFoldDB" id="A0AAW3X1A9"/>
<comment type="caution">
    <text evidence="7">The sequence shown here is derived from an EMBL/GenBank/DDBJ whole genome shotgun (WGS) entry which is preliminary data.</text>
</comment>
<dbReference type="Pfam" id="PF03852">
    <property type="entry name" value="Vsr"/>
    <property type="match status" value="1"/>
</dbReference>
<comment type="function">
    <text evidence="6">May nick specific sequences that contain T:G mispairs resulting from m5C-deamination.</text>
</comment>
<dbReference type="RefSeq" id="WP_118652392.1">
    <property type="nucleotide sequence ID" value="NZ_JACOOW010000006.1"/>
</dbReference>
<keyword evidence="5 6" id="KW-0234">DNA repair</keyword>
<evidence type="ECO:0000256" key="2">
    <source>
        <dbReference type="ARBA" id="ARBA00022759"/>
    </source>
</evidence>
<gene>
    <name evidence="7" type="primary">vsr</name>
    <name evidence="7" type="ORF">H8S19_05465</name>
</gene>
<keyword evidence="3 6" id="KW-0227">DNA damage</keyword>
<protein>
    <recommendedName>
        <fullName evidence="6">Very short patch repair endonuclease</fullName>
        <ecNumber evidence="6">3.1.-.-</ecNumber>
    </recommendedName>
</protein>
<evidence type="ECO:0000313" key="8">
    <source>
        <dbReference type="Proteomes" id="UP000653904"/>
    </source>
</evidence>
<evidence type="ECO:0000313" key="7">
    <source>
        <dbReference type="EMBL" id="MBC5656522.1"/>
    </source>
</evidence>
<dbReference type="CDD" id="cd00221">
    <property type="entry name" value="Vsr"/>
    <property type="match status" value="1"/>
</dbReference>
<dbReference type="SUPFAM" id="SSF52980">
    <property type="entry name" value="Restriction endonuclease-like"/>
    <property type="match status" value="1"/>
</dbReference>
<dbReference type="GO" id="GO:0016787">
    <property type="term" value="F:hydrolase activity"/>
    <property type="evidence" value="ECO:0007669"/>
    <property type="project" value="UniProtKB-KW"/>
</dbReference>
<evidence type="ECO:0000256" key="6">
    <source>
        <dbReference type="PIRNR" id="PIRNR018267"/>
    </source>
</evidence>
<dbReference type="InterPro" id="IPR004603">
    <property type="entry name" value="DNA_mismatch_endonuc_vsr"/>
</dbReference>
<reference evidence="7 8" key="1">
    <citation type="submission" date="2020-08" db="EMBL/GenBank/DDBJ databases">
        <title>Genome public.</title>
        <authorList>
            <person name="Liu C."/>
            <person name="Sun Q."/>
        </authorList>
    </citation>
    <scope>NUCLEOTIDE SEQUENCE [LARGE SCALE GENOMIC DNA]</scope>
    <source>
        <strain evidence="7 8">BX14</strain>
    </source>
</reference>
<dbReference type="EC" id="3.1.-.-" evidence="6"/>
<evidence type="ECO:0000256" key="5">
    <source>
        <dbReference type="ARBA" id="ARBA00023204"/>
    </source>
</evidence>